<dbReference type="Proteomes" id="UP000480178">
    <property type="component" value="Chromosome"/>
</dbReference>
<organism evidence="2 3">
    <name type="scientific">Rhodocytophaga rosea</name>
    <dbReference type="NCBI Taxonomy" id="2704465"/>
    <lineage>
        <taxon>Bacteria</taxon>
        <taxon>Pseudomonadati</taxon>
        <taxon>Bacteroidota</taxon>
        <taxon>Cytophagia</taxon>
        <taxon>Cytophagales</taxon>
        <taxon>Rhodocytophagaceae</taxon>
        <taxon>Rhodocytophaga</taxon>
    </lineage>
</organism>
<dbReference type="RefSeq" id="WP_162444093.1">
    <property type="nucleotide sequence ID" value="NZ_CP048222.1"/>
</dbReference>
<feature type="chain" id="PRO_5025417400" evidence="1">
    <location>
        <begin position="21"/>
        <end position="121"/>
    </location>
</feature>
<reference evidence="2 3" key="1">
    <citation type="submission" date="2020-01" db="EMBL/GenBank/DDBJ databases">
        <authorList>
            <person name="Kim M.K."/>
        </authorList>
    </citation>
    <scope>NUCLEOTIDE SEQUENCE [LARGE SCALE GENOMIC DNA]</scope>
    <source>
        <strain evidence="2 3">172606-1</strain>
    </source>
</reference>
<sequence length="121" mass="13620">MKRRLLASMGIGLILSLAYCKTTITSPGKPLFSIQKGETRVTQPLLSYLSYPLAIFQADQHNIAIIIFNQTDSNFLTPQQTYSPAEKLNNYLKKQFAGKFISAGTLAELEVYRVYLLFPLL</sequence>
<gene>
    <name evidence="2" type="ORF">GXP67_16210</name>
</gene>
<protein>
    <submittedName>
        <fullName evidence="2">Uncharacterized protein</fullName>
    </submittedName>
</protein>
<feature type="signal peptide" evidence="1">
    <location>
        <begin position="1"/>
        <end position="20"/>
    </location>
</feature>
<keyword evidence="3" id="KW-1185">Reference proteome</keyword>
<evidence type="ECO:0000313" key="3">
    <source>
        <dbReference type="Proteomes" id="UP000480178"/>
    </source>
</evidence>
<dbReference type="AlphaFoldDB" id="A0A6C0GK66"/>
<dbReference type="KEGG" id="rhoz:GXP67_16210"/>
<keyword evidence="1" id="KW-0732">Signal</keyword>
<evidence type="ECO:0000313" key="2">
    <source>
        <dbReference type="EMBL" id="QHT68073.1"/>
    </source>
</evidence>
<dbReference type="EMBL" id="CP048222">
    <property type="protein sequence ID" value="QHT68073.1"/>
    <property type="molecule type" value="Genomic_DNA"/>
</dbReference>
<proteinExistence type="predicted"/>
<accession>A0A6C0GK66</accession>
<evidence type="ECO:0000256" key="1">
    <source>
        <dbReference type="SAM" id="SignalP"/>
    </source>
</evidence>
<name>A0A6C0GK66_9BACT</name>